<evidence type="ECO:0000256" key="2">
    <source>
        <dbReference type="SAM" id="Phobius"/>
    </source>
</evidence>
<dbReference type="AlphaFoldDB" id="A0A931LWV3"/>
<dbReference type="PANTHER" id="PTHR43081:SF1">
    <property type="entry name" value="ADENYLATE CYCLASE, TERMINAL-DIFFERENTIATION SPECIFIC"/>
    <property type="match status" value="1"/>
</dbReference>
<evidence type="ECO:0000259" key="3">
    <source>
        <dbReference type="PROSITE" id="PS50125"/>
    </source>
</evidence>
<evidence type="ECO:0000313" key="5">
    <source>
        <dbReference type="Proteomes" id="UP000727962"/>
    </source>
</evidence>
<comment type="caution">
    <text evidence="4">The sequence shown here is derived from an EMBL/GenBank/DDBJ whole genome shotgun (WGS) entry which is preliminary data.</text>
</comment>
<dbReference type="PROSITE" id="PS50125">
    <property type="entry name" value="GUANYLATE_CYCLASE_2"/>
    <property type="match status" value="1"/>
</dbReference>
<gene>
    <name evidence="4" type="ORF">HYR64_04365</name>
</gene>
<feature type="transmembrane region" description="Helical" evidence="2">
    <location>
        <begin position="404"/>
        <end position="424"/>
    </location>
</feature>
<dbReference type="GO" id="GO:0004016">
    <property type="term" value="F:adenylate cyclase activity"/>
    <property type="evidence" value="ECO:0007669"/>
    <property type="project" value="UniProtKB-ARBA"/>
</dbReference>
<dbReference type="Pfam" id="PF00211">
    <property type="entry name" value="Guanylate_cyc"/>
    <property type="match status" value="1"/>
</dbReference>
<comment type="similarity">
    <text evidence="1">Belongs to the adenylyl cyclase class-3 family.</text>
</comment>
<dbReference type="PANTHER" id="PTHR43081">
    <property type="entry name" value="ADENYLATE CYCLASE, TERMINAL-DIFFERENTIATION SPECIFIC-RELATED"/>
    <property type="match status" value="1"/>
</dbReference>
<dbReference type="InterPro" id="IPR029787">
    <property type="entry name" value="Nucleotide_cyclase"/>
</dbReference>
<dbReference type="SMART" id="SM00044">
    <property type="entry name" value="CYCc"/>
    <property type="match status" value="1"/>
</dbReference>
<name>A0A931LWV3_FIMGI</name>
<evidence type="ECO:0000256" key="1">
    <source>
        <dbReference type="ARBA" id="ARBA00005381"/>
    </source>
</evidence>
<dbReference type="GO" id="GO:0035556">
    <property type="term" value="P:intracellular signal transduction"/>
    <property type="evidence" value="ECO:0007669"/>
    <property type="project" value="InterPro"/>
</dbReference>
<accession>A0A931LWV3</accession>
<evidence type="ECO:0000313" key="4">
    <source>
        <dbReference type="EMBL" id="MBI1756325.1"/>
    </source>
</evidence>
<dbReference type="GO" id="GO:0006171">
    <property type="term" value="P:cAMP biosynthetic process"/>
    <property type="evidence" value="ECO:0007669"/>
    <property type="project" value="TreeGrafter"/>
</dbReference>
<dbReference type="InterPro" id="IPR001054">
    <property type="entry name" value="A/G_cyclase"/>
</dbReference>
<dbReference type="SUPFAM" id="SSF55073">
    <property type="entry name" value="Nucleotide cyclase"/>
    <property type="match status" value="1"/>
</dbReference>
<organism evidence="4 5">
    <name type="scientific">Fimbriimonas ginsengisoli</name>
    <dbReference type="NCBI Taxonomy" id="1005039"/>
    <lineage>
        <taxon>Bacteria</taxon>
        <taxon>Bacillati</taxon>
        <taxon>Armatimonadota</taxon>
        <taxon>Fimbriimonadia</taxon>
        <taxon>Fimbriimonadales</taxon>
        <taxon>Fimbriimonadaceae</taxon>
        <taxon>Fimbriimonas</taxon>
    </lineage>
</organism>
<dbReference type="Gene3D" id="3.30.70.1230">
    <property type="entry name" value="Nucleotide cyclase"/>
    <property type="match status" value="1"/>
</dbReference>
<reference evidence="4" key="1">
    <citation type="submission" date="2020-07" db="EMBL/GenBank/DDBJ databases">
        <title>Huge and variable diversity of episymbiotic CPR bacteria and DPANN archaea in groundwater ecosystems.</title>
        <authorList>
            <person name="He C.Y."/>
            <person name="Keren R."/>
            <person name="Whittaker M."/>
            <person name="Farag I.F."/>
            <person name="Doudna J."/>
            <person name="Cate J.H.D."/>
            <person name="Banfield J.F."/>
        </authorList>
    </citation>
    <scope>NUCLEOTIDE SEQUENCE</scope>
    <source>
        <strain evidence="4">NC_groundwater_17_Pr7_B-0.1um_64_12</strain>
    </source>
</reference>
<keyword evidence="2" id="KW-0812">Transmembrane</keyword>
<feature type="domain" description="Guanylate cyclase" evidence="3">
    <location>
        <begin position="459"/>
        <end position="589"/>
    </location>
</feature>
<dbReference type="CDD" id="cd07302">
    <property type="entry name" value="CHD"/>
    <property type="match status" value="1"/>
</dbReference>
<feature type="transmembrane region" description="Helical" evidence="2">
    <location>
        <begin position="347"/>
        <end position="367"/>
    </location>
</feature>
<protein>
    <submittedName>
        <fullName evidence="4">Adenylate/guanylate cyclase domain-containing protein</fullName>
    </submittedName>
</protein>
<dbReference type="Proteomes" id="UP000727962">
    <property type="component" value="Unassembled WGS sequence"/>
</dbReference>
<sequence length="643" mass="69861">MARGRWNLRPRLRFLVNVALAAAVASLSLLLWPPERLGWPPLAVIQDLERLGYDALFAARGARPALVDPRIVVVGFEQESEKSLGLSWPPPRKVHADVIDHLVRDGSTLIVYDVLFSGASPHGPGDDRALDAALKRAGGRVVLTSRVNRGLVGANDSKNIDAPYADDKLGIDFEAHATTGFAEVPQDGDQVVRWLMPTLSFQDEWLPSLSTAAYLKLKGSTPEDIEVQRGEVRVGGLSIPRSGPTAVDLQDGTPIPYALLDFSGGLASFPSYRFDQVARGESAPGAFKGKVVFVGITGWQLTKELREQYTTAYSHLKWERSGSVSISTVPGVVLQAQNLNALTQGTFLTVLPTWELWLFIFAFALLGTSAARQYIDWRGPVTLVLTCSAYVALVYALFSAERVHAPWVIPLGLMAVTASSVAWVERGALRRKWAGYVSPAVLEHILREGGGDAKRFEATVIFGDIRGFTAFTARHSPERVIRLLNLHFEKMTSILYEDLGTIDKFLGDGIIALFGCPVPLDDAAERAVRAAFRMCEASKLPVHDEGEEFVLDSGFGVTTGPFVAGHVGGRRQHNFTIIGDVVNIAARLQGVTGQADVVIDEATYRQVKHHAEVEPLGAVELKGQPAPIQAYLVKAWHDGPGSA</sequence>
<dbReference type="InterPro" id="IPR007890">
    <property type="entry name" value="CHASE2"/>
</dbReference>
<feature type="transmembrane region" description="Helical" evidence="2">
    <location>
        <begin position="379"/>
        <end position="398"/>
    </location>
</feature>
<feature type="transmembrane region" description="Helical" evidence="2">
    <location>
        <begin position="12"/>
        <end position="32"/>
    </location>
</feature>
<dbReference type="Pfam" id="PF05226">
    <property type="entry name" value="CHASE2"/>
    <property type="match status" value="1"/>
</dbReference>
<dbReference type="EMBL" id="JACOSL010000028">
    <property type="protein sequence ID" value="MBI1756325.1"/>
    <property type="molecule type" value="Genomic_DNA"/>
</dbReference>
<keyword evidence="2" id="KW-0472">Membrane</keyword>
<keyword evidence="2" id="KW-1133">Transmembrane helix</keyword>
<dbReference type="InterPro" id="IPR050697">
    <property type="entry name" value="Adenylyl/Guanylyl_Cyclase_3/4"/>
</dbReference>
<proteinExistence type="inferred from homology"/>
<dbReference type="SMART" id="SM01080">
    <property type="entry name" value="CHASE2"/>
    <property type="match status" value="1"/>
</dbReference>